<comment type="caution">
    <text evidence="1">The sequence shown here is derived from an EMBL/GenBank/DDBJ whole genome shotgun (WGS) entry which is preliminary data.</text>
</comment>
<sequence>MKKVTTENPKNMIEHMHNFVFGKNNEVFIRLEDKDISLVEYIRKMDKELYGIEHDDSYCNALDFGDYMDDNRFTCTMYWALVGFAEVRNYLKYYEEKLGDVTLEEIIETIARNCVAWDTSKDKREGLLPEVAVFKNPSLYKKLTGEEYNFLKACKKFHID</sequence>
<dbReference type="EMBL" id="QMAU01000010">
    <property type="protein sequence ID" value="RXI58968.1"/>
    <property type="molecule type" value="Genomic_DNA"/>
</dbReference>
<proteinExistence type="predicted"/>
<organism evidence="1 2">
    <name type="scientific">Clostridium tetani</name>
    <dbReference type="NCBI Taxonomy" id="1513"/>
    <lineage>
        <taxon>Bacteria</taxon>
        <taxon>Bacillati</taxon>
        <taxon>Bacillota</taxon>
        <taxon>Clostridia</taxon>
        <taxon>Eubacteriales</taxon>
        <taxon>Clostridiaceae</taxon>
        <taxon>Clostridium</taxon>
    </lineage>
</organism>
<evidence type="ECO:0000313" key="2">
    <source>
        <dbReference type="Proteomes" id="UP000290273"/>
    </source>
</evidence>
<dbReference type="Proteomes" id="UP000290273">
    <property type="component" value="Unassembled WGS sequence"/>
</dbReference>
<accession>A0ABY0EWG4</accession>
<gene>
    <name evidence="1" type="ORF">DP131_00410</name>
</gene>
<protein>
    <submittedName>
        <fullName evidence="1">Uncharacterized protein</fullName>
    </submittedName>
</protein>
<evidence type="ECO:0000313" key="1">
    <source>
        <dbReference type="EMBL" id="RXI58968.1"/>
    </source>
</evidence>
<name>A0ABY0EWG4_CLOTA</name>
<dbReference type="RefSeq" id="WP_129010689.1">
    <property type="nucleotide sequence ID" value="NZ_QMAU01000010.1"/>
</dbReference>
<reference evidence="1 2" key="1">
    <citation type="submission" date="2018-06" db="EMBL/GenBank/DDBJ databases">
        <title>Genome conservation of Clostridium tetani.</title>
        <authorList>
            <person name="Bruggemann H."/>
            <person name="Popoff M.R."/>
        </authorList>
    </citation>
    <scope>NUCLEOTIDE SEQUENCE [LARGE SCALE GENOMIC DNA]</scope>
    <source>
        <strain evidence="1 2">63.05</strain>
    </source>
</reference>